<reference evidence="10" key="1">
    <citation type="submission" date="2020-10" db="EMBL/GenBank/DDBJ databases">
        <authorList>
            <person name="Gilroy R."/>
        </authorList>
    </citation>
    <scope>NUCLEOTIDE SEQUENCE</scope>
    <source>
        <strain evidence="10">ChiSxjej2B14-6234</strain>
    </source>
</reference>
<dbReference type="GO" id="GO:0006412">
    <property type="term" value="P:translation"/>
    <property type="evidence" value="ECO:0007669"/>
    <property type="project" value="UniProtKB-UniRule"/>
</dbReference>
<dbReference type="NCBIfam" id="TIGR00132">
    <property type="entry name" value="gatA"/>
    <property type="match status" value="1"/>
</dbReference>
<evidence type="ECO:0000256" key="5">
    <source>
        <dbReference type="ARBA" id="ARBA00022917"/>
    </source>
</evidence>
<dbReference type="InterPro" id="IPR020556">
    <property type="entry name" value="Amidase_CS"/>
</dbReference>
<dbReference type="EMBL" id="DVFJ01000033">
    <property type="protein sequence ID" value="HIQ72343.1"/>
    <property type="molecule type" value="Genomic_DNA"/>
</dbReference>
<evidence type="ECO:0000313" key="10">
    <source>
        <dbReference type="EMBL" id="HIQ72343.1"/>
    </source>
</evidence>
<evidence type="ECO:0000256" key="4">
    <source>
        <dbReference type="ARBA" id="ARBA00022840"/>
    </source>
</evidence>
<evidence type="ECO:0000256" key="3">
    <source>
        <dbReference type="ARBA" id="ARBA00022741"/>
    </source>
</evidence>
<evidence type="ECO:0000259" key="9">
    <source>
        <dbReference type="Pfam" id="PF01425"/>
    </source>
</evidence>
<feature type="active site" description="Charge relay system" evidence="8">
    <location>
        <position position="79"/>
    </location>
</feature>
<feature type="active site" description="Charge relay system" evidence="8">
    <location>
        <position position="154"/>
    </location>
</feature>
<comment type="similarity">
    <text evidence="1 8">Belongs to the amidase family. GatA subfamily.</text>
</comment>
<dbReference type="InterPro" id="IPR023631">
    <property type="entry name" value="Amidase_dom"/>
</dbReference>
<proteinExistence type="inferred from homology"/>
<dbReference type="GO" id="GO:0050567">
    <property type="term" value="F:glutaminyl-tRNA synthase (glutamine-hydrolyzing) activity"/>
    <property type="evidence" value="ECO:0007669"/>
    <property type="project" value="UniProtKB-UniRule"/>
</dbReference>
<dbReference type="GO" id="GO:0030956">
    <property type="term" value="C:glutamyl-tRNA(Gln) amidotransferase complex"/>
    <property type="evidence" value="ECO:0007669"/>
    <property type="project" value="InterPro"/>
</dbReference>
<dbReference type="GO" id="GO:0005524">
    <property type="term" value="F:ATP binding"/>
    <property type="evidence" value="ECO:0007669"/>
    <property type="project" value="UniProtKB-KW"/>
</dbReference>
<evidence type="ECO:0000256" key="6">
    <source>
        <dbReference type="ARBA" id="ARBA00025295"/>
    </source>
</evidence>
<dbReference type="HAMAP" id="MF_00120">
    <property type="entry name" value="GatA"/>
    <property type="match status" value="1"/>
</dbReference>
<dbReference type="PROSITE" id="PS00571">
    <property type="entry name" value="AMIDASES"/>
    <property type="match status" value="1"/>
</dbReference>
<feature type="active site" description="Acyl-ester intermediate" evidence="8">
    <location>
        <position position="178"/>
    </location>
</feature>
<evidence type="ECO:0000313" key="11">
    <source>
        <dbReference type="Proteomes" id="UP000886887"/>
    </source>
</evidence>
<evidence type="ECO:0000256" key="8">
    <source>
        <dbReference type="HAMAP-Rule" id="MF_00120"/>
    </source>
</evidence>
<reference evidence="10" key="2">
    <citation type="journal article" date="2021" name="PeerJ">
        <title>Extensive microbial diversity within the chicken gut microbiome revealed by metagenomics and culture.</title>
        <authorList>
            <person name="Gilroy R."/>
            <person name="Ravi A."/>
            <person name="Getino M."/>
            <person name="Pursley I."/>
            <person name="Horton D.L."/>
            <person name="Alikhan N.F."/>
            <person name="Baker D."/>
            <person name="Gharbi K."/>
            <person name="Hall N."/>
            <person name="Watson M."/>
            <person name="Adriaenssens E.M."/>
            <person name="Foster-Nyarko E."/>
            <person name="Jarju S."/>
            <person name="Secka A."/>
            <person name="Antonio M."/>
            <person name="Oren A."/>
            <person name="Chaudhuri R.R."/>
            <person name="La Ragione R."/>
            <person name="Hildebrand F."/>
            <person name="Pallen M.J."/>
        </authorList>
    </citation>
    <scope>NUCLEOTIDE SEQUENCE</scope>
    <source>
        <strain evidence="10">ChiSxjej2B14-6234</strain>
    </source>
</reference>
<keyword evidence="4 8" id="KW-0067">ATP-binding</keyword>
<dbReference type="InterPro" id="IPR000120">
    <property type="entry name" value="Amidase"/>
</dbReference>
<dbReference type="SUPFAM" id="SSF75304">
    <property type="entry name" value="Amidase signature (AS) enzymes"/>
    <property type="match status" value="1"/>
</dbReference>
<dbReference type="AlphaFoldDB" id="A0A9D0ZD89"/>
<keyword evidence="2 8" id="KW-0436">Ligase</keyword>
<dbReference type="Proteomes" id="UP000886887">
    <property type="component" value="Unassembled WGS sequence"/>
</dbReference>
<dbReference type="EC" id="6.3.5.7" evidence="8"/>
<comment type="subunit">
    <text evidence="8">Heterotrimer of A, B and C subunits.</text>
</comment>
<comment type="function">
    <text evidence="6 8">Allows the formation of correctly charged Gln-tRNA(Gln) through the transamidation of misacylated Glu-tRNA(Gln) in organisms which lack glutaminyl-tRNA synthetase. The reaction takes place in the presence of glutamine and ATP through an activated gamma-phospho-Glu-tRNA(Gln).</text>
</comment>
<organism evidence="10 11">
    <name type="scientific">Candidatus Onthenecus intestinigallinarum</name>
    <dbReference type="NCBI Taxonomy" id="2840875"/>
    <lineage>
        <taxon>Bacteria</taxon>
        <taxon>Bacillati</taxon>
        <taxon>Bacillota</taxon>
        <taxon>Clostridia</taxon>
        <taxon>Eubacteriales</taxon>
        <taxon>Candidatus Onthenecus</taxon>
    </lineage>
</organism>
<dbReference type="InterPro" id="IPR036928">
    <property type="entry name" value="AS_sf"/>
</dbReference>
<keyword evidence="3 8" id="KW-0547">Nucleotide-binding</keyword>
<name>A0A9D0ZD89_9FIRM</name>
<comment type="caution">
    <text evidence="10">The sequence shown here is derived from an EMBL/GenBank/DDBJ whole genome shotgun (WGS) entry which is preliminary data.</text>
</comment>
<comment type="catalytic activity">
    <reaction evidence="7 8">
        <text>L-glutamyl-tRNA(Gln) + L-glutamine + ATP + H2O = L-glutaminyl-tRNA(Gln) + L-glutamate + ADP + phosphate + H(+)</text>
        <dbReference type="Rhea" id="RHEA:17521"/>
        <dbReference type="Rhea" id="RHEA-COMP:9681"/>
        <dbReference type="Rhea" id="RHEA-COMP:9684"/>
        <dbReference type="ChEBI" id="CHEBI:15377"/>
        <dbReference type="ChEBI" id="CHEBI:15378"/>
        <dbReference type="ChEBI" id="CHEBI:29985"/>
        <dbReference type="ChEBI" id="CHEBI:30616"/>
        <dbReference type="ChEBI" id="CHEBI:43474"/>
        <dbReference type="ChEBI" id="CHEBI:58359"/>
        <dbReference type="ChEBI" id="CHEBI:78520"/>
        <dbReference type="ChEBI" id="CHEBI:78521"/>
        <dbReference type="ChEBI" id="CHEBI:456216"/>
        <dbReference type="EC" id="6.3.5.7"/>
    </reaction>
</comment>
<dbReference type="Gene3D" id="3.90.1300.10">
    <property type="entry name" value="Amidase signature (AS) domain"/>
    <property type="match status" value="1"/>
</dbReference>
<feature type="domain" description="Amidase" evidence="9">
    <location>
        <begin position="24"/>
        <end position="469"/>
    </location>
</feature>
<evidence type="ECO:0000256" key="1">
    <source>
        <dbReference type="ARBA" id="ARBA00008069"/>
    </source>
</evidence>
<protein>
    <recommendedName>
        <fullName evidence="8">Glutamyl-tRNA(Gln) amidotransferase subunit A</fullName>
        <shortName evidence="8">Glu-ADT subunit A</shortName>
        <ecNumber evidence="8">6.3.5.7</ecNumber>
    </recommendedName>
</protein>
<dbReference type="PANTHER" id="PTHR11895:SF151">
    <property type="entry name" value="GLUTAMYL-TRNA(GLN) AMIDOTRANSFERASE SUBUNIT A"/>
    <property type="match status" value="1"/>
</dbReference>
<evidence type="ECO:0000256" key="2">
    <source>
        <dbReference type="ARBA" id="ARBA00022598"/>
    </source>
</evidence>
<accession>A0A9D0ZD89</accession>
<evidence type="ECO:0000256" key="7">
    <source>
        <dbReference type="ARBA" id="ARBA00047407"/>
    </source>
</evidence>
<keyword evidence="5 8" id="KW-0648">Protein biosynthesis</keyword>
<dbReference type="Pfam" id="PF01425">
    <property type="entry name" value="Amidase"/>
    <property type="match status" value="1"/>
</dbReference>
<dbReference type="PANTHER" id="PTHR11895">
    <property type="entry name" value="TRANSAMIDASE"/>
    <property type="match status" value="1"/>
</dbReference>
<gene>
    <name evidence="8 10" type="primary">gatA</name>
    <name evidence="10" type="ORF">IAB73_09075</name>
</gene>
<dbReference type="InterPro" id="IPR004412">
    <property type="entry name" value="GatA"/>
</dbReference>
<sequence length="490" mass="51303">MQLTDLTALELGAAIKSRACSAEEAVRASLARIAALDGRIGAFITVCEQEALQEARRVQRGIDDGSLTHPLAGVPMALKDNLSTRGVRTTCGSRMLERYVPTFDATVVERLRALGAVCVGKTNMDEFAMGSSTETSYFHPTRNPFDPARVPGGSSGGSAAAVAAREVPYALGSDTGGSIRQPASFCGVTGLKPTYGAVSRYGLIAYASSLDQIGPLCRDALDAAAVHAAIAGADARDATSVQAPTLPPLGAPDLAGLCVGIPEEYLGEGLDPQVRARVLDCAQTLRELGAQVEPCSMPALRAAIPAYYVLASAEASSNLSRYDGIKYGYRAAPLPDGEEDLTGLYARTRSEGFGREVKRRVLLGTFALCSGYYDAYYAKAQRARALIRASFDEALARFDALLGPTAPTAAFPLGERLDDPLQMYLGDIYTVSVNLAGLPGLSIPCGADAQGLPVGAQLIAAPFGEGTLLRIAAAYQAATGHHRRAPKEVG</sequence>